<dbReference type="Gene3D" id="3.60.130.10">
    <property type="entry name" value="Clavaminate synthase-like"/>
    <property type="match status" value="1"/>
</dbReference>
<evidence type="ECO:0000256" key="3">
    <source>
        <dbReference type="ARBA" id="ARBA00023194"/>
    </source>
</evidence>
<feature type="domain" description="TauD/TfdA-like" evidence="4">
    <location>
        <begin position="64"/>
        <end position="299"/>
    </location>
</feature>
<keyword evidence="3" id="KW-0045">Antibiotic biosynthesis</keyword>
<comment type="caution">
    <text evidence="5">The sequence shown here is derived from an EMBL/GenBank/DDBJ whole genome shotgun (WGS) entry which is preliminary data.</text>
</comment>
<keyword evidence="2" id="KW-0560">Oxidoreductase</keyword>
<dbReference type="AlphaFoldDB" id="A0A1E5Q9Y8"/>
<dbReference type="InterPro" id="IPR003819">
    <property type="entry name" value="TauD/TfdA-like"/>
</dbReference>
<dbReference type="Pfam" id="PF02668">
    <property type="entry name" value="TauD"/>
    <property type="match status" value="1"/>
</dbReference>
<comment type="cofactor">
    <cofactor evidence="1">
        <name>Fe(2+)</name>
        <dbReference type="ChEBI" id="CHEBI:29033"/>
    </cofactor>
</comment>
<dbReference type="PANTHER" id="PTHR10696:SF56">
    <property type="entry name" value="TAUD_TFDA-LIKE DOMAIN-CONTAINING PROTEIN"/>
    <property type="match status" value="1"/>
</dbReference>
<evidence type="ECO:0000313" key="6">
    <source>
        <dbReference type="Proteomes" id="UP000095347"/>
    </source>
</evidence>
<evidence type="ECO:0000256" key="1">
    <source>
        <dbReference type="ARBA" id="ARBA00001954"/>
    </source>
</evidence>
<proteinExistence type="predicted"/>
<dbReference type="GO" id="GO:0016706">
    <property type="term" value="F:2-oxoglutarate-dependent dioxygenase activity"/>
    <property type="evidence" value="ECO:0007669"/>
    <property type="project" value="UniProtKB-ARBA"/>
</dbReference>
<evidence type="ECO:0000259" key="4">
    <source>
        <dbReference type="Pfam" id="PF02668"/>
    </source>
</evidence>
<sequence>MAPGGGAKGPFSLDNEEAYARWRDVKLAGFPKTAADLVVEVKDSSAPSAFELDAIRDRVRRCNMAVYAVPVLADVEDSKDQVCALGRCFGLHHLDKNPYADEDAITPLHVAAGAQRLEAGRKMYIPYTSRPINWHTDGYYNTPARRIRAMILHCVRPAGTAGGQNALFDPEMVYLLMRERDPEMVAALCADEAMTIPGNDVDTDVNRGDVTGPVFSLNRKDGSLYMRYTARKRNIVWAKDAASQKAVAFMEEILTDGGPGEPYIFRHTMKPGEGLICNNVLHTRTGFEDGAQDDLNRMMLRARYIERIEGTASLI</sequence>
<reference evidence="6" key="1">
    <citation type="submission" date="2016-07" db="EMBL/GenBank/DDBJ databases">
        <authorList>
            <person name="Florea S."/>
            <person name="Webb J.S."/>
            <person name="Jaromczyk J."/>
            <person name="Schardl C.L."/>
        </authorList>
    </citation>
    <scope>NUCLEOTIDE SEQUENCE [LARGE SCALE GENOMIC DNA]</scope>
    <source>
        <strain evidence="6">MV-1</strain>
    </source>
</reference>
<keyword evidence="6" id="KW-1185">Reference proteome</keyword>
<organism evidence="5 6">
    <name type="scientific">Magnetovibrio blakemorei</name>
    <dbReference type="NCBI Taxonomy" id="28181"/>
    <lineage>
        <taxon>Bacteria</taxon>
        <taxon>Pseudomonadati</taxon>
        <taxon>Pseudomonadota</taxon>
        <taxon>Alphaproteobacteria</taxon>
        <taxon>Rhodospirillales</taxon>
        <taxon>Magnetovibrionaceae</taxon>
        <taxon>Magnetovibrio</taxon>
    </lineage>
</organism>
<dbReference type="SUPFAM" id="SSF51197">
    <property type="entry name" value="Clavaminate synthase-like"/>
    <property type="match status" value="1"/>
</dbReference>
<name>A0A1E5Q9Y8_9PROT</name>
<dbReference type="EMBL" id="MCGG01000014">
    <property type="protein sequence ID" value="OEJ68416.1"/>
    <property type="molecule type" value="Genomic_DNA"/>
</dbReference>
<protein>
    <recommendedName>
        <fullName evidence="4">TauD/TfdA-like domain-containing protein</fullName>
    </recommendedName>
</protein>
<dbReference type="Proteomes" id="UP000095347">
    <property type="component" value="Unassembled WGS sequence"/>
</dbReference>
<dbReference type="InterPro" id="IPR050411">
    <property type="entry name" value="AlphaKG_dependent_hydroxylases"/>
</dbReference>
<accession>A0A1E5Q9Y8</accession>
<dbReference type="GO" id="GO:0017000">
    <property type="term" value="P:antibiotic biosynthetic process"/>
    <property type="evidence" value="ECO:0007669"/>
    <property type="project" value="UniProtKB-KW"/>
</dbReference>
<evidence type="ECO:0000313" key="5">
    <source>
        <dbReference type="EMBL" id="OEJ68416.1"/>
    </source>
</evidence>
<evidence type="ECO:0000256" key="2">
    <source>
        <dbReference type="ARBA" id="ARBA00023002"/>
    </source>
</evidence>
<dbReference type="InterPro" id="IPR042098">
    <property type="entry name" value="TauD-like_sf"/>
</dbReference>
<gene>
    <name evidence="5" type="ORF">BEN30_06365</name>
</gene>
<dbReference type="STRING" id="28181.BEN30_06365"/>
<dbReference type="PANTHER" id="PTHR10696">
    <property type="entry name" value="GAMMA-BUTYROBETAINE HYDROXYLASE-RELATED"/>
    <property type="match status" value="1"/>
</dbReference>